<dbReference type="Pfam" id="PF04749">
    <property type="entry name" value="PLAC8"/>
    <property type="match status" value="1"/>
</dbReference>
<feature type="compositionally biased region" description="Polar residues" evidence="1">
    <location>
        <begin position="198"/>
        <end position="213"/>
    </location>
</feature>
<feature type="compositionally biased region" description="Low complexity" evidence="1">
    <location>
        <begin position="187"/>
        <end position="197"/>
    </location>
</feature>
<dbReference type="NCBIfam" id="TIGR01571">
    <property type="entry name" value="A_thal_Cys_rich"/>
    <property type="match status" value="1"/>
</dbReference>
<dbReference type="PANTHER" id="PTHR15907">
    <property type="entry name" value="DUF614 FAMILY PROTEIN-RELATED"/>
    <property type="match status" value="1"/>
</dbReference>
<organism evidence="2 3">
    <name type="scientific">Trichodelitschia bisporula</name>
    <dbReference type="NCBI Taxonomy" id="703511"/>
    <lineage>
        <taxon>Eukaryota</taxon>
        <taxon>Fungi</taxon>
        <taxon>Dikarya</taxon>
        <taxon>Ascomycota</taxon>
        <taxon>Pezizomycotina</taxon>
        <taxon>Dothideomycetes</taxon>
        <taxon>Dothideomycetes incertae sedis</taxon>
        <taxon>Phaeotrichales</taxon>
        <taxon>Phaeotrichaceae</taxon>
        <taxon>Trichodelitschia</taxon>
    </lineage>
</organism>
<evidence type="ECO:0000256" key="1">
    <source>
        <dbReference type="SAM" id="MobiDB-lite"/>
    </source>
</evidence>
<dbReference type="OrthoDB" id="1045822at2759"/>
<dbReference type="Proteomes" id="UP000799640">
    <property type="component" value="Unassembled WGS sequence"/>
</dbReference>
<feature type="region of interest" description="Disordered" evidence="1">
    <location>
        <begin position="34"/>
        <end position="262"/>
    </location>
</feature>
<dbReference type="InterPro" id="IPR006461">
    <property type="entry name" value="PLAC_motif_containing"/>
</dbReference>
<evidence type="ECO:0008006" key="4">
    <source>
        <dbReference type="Google" id="ProtNLM"/>
    </source>
</evidence>
<accession>A0A6G1HLZ7</accession>
<name>A0A6G1HLZ7_9PEZI</name>
<proteinExistence type="predicted"/>
<feature type="compositionally biased region" description="Low complexity" evidence="1">
    <location>
        <begin position="239"/>
        <end position="248"/>
    </location>
</feature>
<dbReference type="AlphaFoldDB" id="A0A6G1HLZ7"/>
<dbReference type="EMBL" id="ML996705">
    <property type="protein sequence ID" value="KAF2396869.1"/>
    <property type="molecule type" value="Genomic_DNA"/>
</dbReference>
<protein>
    <recommendedName>
        <fullName evidence="4">PLAC8-domain-containing protein</fullName>
    </recommendedName>
</protein>
<evidence type="ECO:0000313" key="3">
    <source>
        <dbReference type="Proteomes" id="UP000799640"/>
    </source>
</evidence>
<reference evidence="2" key="1">
    <citation type="journal article" date="2020" name="Stud. Mycol.">
        <title>101 Dothideomycetes genomes: a test case for predicting lifestyles and emergence of pathogens.</title>
        <authorList>
            <person name="Haridas S."/>
            <person name="Albert R."/>
            <person name="Binder M."/>
            <person name="Bloem J."/>
            <person name="Labutti K."/>
            <person name="Salamov A."/>
            <person name="Andreopoulos B."/>
            <person name="Baker S."/>
            <person name="Barry K."/>
            <person name="Bills G."/>
            <person name="Bluhm B."/>
            <person name="Cannon C."/>
            <person name="Castanera R."/>
            <person name="Culley D."/>
            <person name="Daum C."/>
            <person name="Ezra D."/>
            <person name="Gonzalez J."/>
            <person name="Henrissat B."/>
            <person name="Kuo A."/>
            <person name="Liang C."/>
            <person name="Lipzen A."/>
            <person name="Lutzoni F."/>
            <person name="Magnuson J."/>
            <person name="Mondo S."/>
            <person name="Nolan M."/>
            <person name="Ohm R."/>
            <person name="Pangilinan J."/>
            <person name="Park H.-J."/>
            <person name="Ramirez L."/>
            <person name="Alfaro M."/>
            <person name="Sun H."/>
            <person name="Tritt A."/>
            <person name="Yoshinaga Y."/>
            <person name="Zwiers L.-H."/>
            <person name="Turgeon B."/>
            <person name="Goodwin S."/>
            <person name="Spatafora J."/>
            <person name="Crous P."/>
            <person name="Grigoriev I."/>
        </authorList>
    </citation>
    <scope>NUCLEOTIDE SEQUENCE</scope>
    <source>
        <strain evidence="2">CBS 262.69</strain>
    </source>
</reference>
<sequence length="415" mass="45178">MPQEPPLTLNTRRAQLPNPQNRFSWLETPVDMRDASSAPFAPDRTIVESPDTPGADRRRIEGQATVDAGRAEQHEQAWNAAHAEPGGFPVPEREQYPAHAAQQHYPEQAAQQHYPAPVAAQTYPANAAQPQQQPGSPYNFPAPTETHPALYAPVHGQQQQAPISPASPDAYYASHAPQPHPQSAIHSPQSPSFPSPQLTSRASYQPQPLTQPHATLPLHQRASLQPEPRKKSPQPDAAPFSPTSFVPSSPTPLPHAPGQIAHPNMRLSSERQPWSHGLGSCPDASTCLTGAFCPCILDARTAYRLDAKARHRDATDMLGHSDVNGRCVAGVVGGLCGLYWILPLMVRLSVRRVYGIEGGVGGDLVRACCCCWCVVVQSETEVREREERLRMNAGPARGQEGYARVESMVYVPGER</sequence>
<gene>
    <name evidence="2" type="ORF">EJ06DRAFT_533593</name>
</gene>
<evidence type="ECO:0000313" key="2">
    <source>
        <dbReference type="EMBL" id="KAF2396869.1"/>
    </source>
</evidence>
<keyword evidence="3" id="KW-1185">Reference proteome</keyword>
<feature type="compositionally biased region" description="Low complexity" evidence="1">
    <location>
        <begin position="116"/>
        <end position="137"/>
    </location>
</feature>